<proteinExistence type="predicted"/>
<reference evidence="1 2" key="1">
    <citation type="submission" date="2020-03" db="EMBL/GenBank/DDBJ databases">
        <title>Genomic Encyclopedia of Type Strains, Phase IV (KMG-IV): sequencing the most valuable type-strain genomes for metagenomic binning, comparative biology and taxonomic classification.</title>
        <authorList>
            <person name="Goeker M."/>
        </authorList>
    </citation>
    <scope>NUCLEOTIDE SEQUENCE [LARGE SCALE GENOMIC DNA]</scope>
    <source>
        <strain evidence="1 2">DSM 105096</strain>
    </source>
</reference>
<evidence type="ECO:0000313" key="1">
    <source>
        <dbReference type="EMBL" id="NJC27504.1"/>
    </source>
</evidence>
<keyword evidence="2" id="KW-1185">Reference proteome</keyword>
<protein>
    <submittedName>
        <fullName evidence="1">Energy-coupling factor transporter ATP-binding protein EcfA2</fullName>
    </submittedName>
</protein>
<keyword evidence="1" id="KW-0547">Nucleotide-binding</keyword>
<keyword evidence="1" id="KW-0067">ATP-binding</keyword>
<dbReference type="EMBL" id="JAATJH010000005">
    <property type="protein sequence ID" value="NJC27504.1"/>
    <property type="molecule type" value="Genomic_DNA"/>
</dbReference>
<dbReference type="Proteomes" id="UP000770785">
    <property type="component" value="Unassembled WGS sequence"/>
</dbReference>
<sequence>MSLAERTATVLALRKDQVLDDLRQLTDLLEAHREIPASSSKTSHLRPRPNMLPGERTAVLTFLQRPDLLDQLGEHLGAAGIVGEEQSRLLLYLVALSHGTDAPLHALVQGTSGSGKTHLVTKISELLPPDDVITLTRVTDSSFYNYGREDLKHKLIVLEDLDGLREDALYAFRELQSRVRLTSSTSIKDQVGEIFAKVRTVEGPVASLAATTQGEVYEDNLSRSLVVAVDESKEQTRAVVDYQNRRAAGLVDVEEERSLRDFLRSWARLLDRSKVVVNPYAMSVALPAEASKLRRLNALYQSFVRQIVLLHQHQRKTDGKGRLITEVSDLKAACELLFDAIVLKVDELDGALRFFFENLKKYILERGREYEFTRREVRQALRISKTQQHTYLTQLLELEYLKQVGGYANRGLTYKMAYWDDSTALRARLKAELNAQLAKLEQKGERSGTPGRTPEDQ</sequence>
<comment type="caution">
    <text evidence="1">The sequence shown here is derived from an EMBL/GenBank/DDBJ whole genome shotgun (WGS) entry which is preliminary data.</text>
</comment>
<name>A0ABX0XDW7_9BACT</name>
<evidence type="ECO:0000313" key="2">
    <source>
        <dbReference type="Proteomes" id="UP000770785"/>
    </source>
</evidence>
<dbReference type="InterPro" id="IPR027417">
    <property type="entry name" value="P-loop_NTPase"/>
</dbReference>
<dbReference type="RefSeq" id="WP_168038666.1">
    <property type="nucleotide sequence ID" value="NZ_JAATJH010000005.1"/>
</dbReference>
<organism evidence="1 2">
    <name type="scientific">Neolewinella antarctica</name>
    <dbReference type="NCBI Taxonomy" id="442734"/>
    <lineage>
        <taxon>Bacteria</taxon>
        <taxon>Pseudomonadati</taxon>
        <taxon>Bacteroidota</taxon>
        <taxon>Saprospiria</taxon>
        <taxon>Saprospirales</taxon>
        <taxon>Lewinellaceae</taxon>
        <taxon>Neolewinella</taxon>
    </lineage>
</organism>
<dbReference type="SUPFAM" id="SSF52540">
    <property type="entry name" value="P-loop containing nucleoside triphosphate hydrolases"/>
    <property type="match status" value="1"/>
</dbReference>
<accession>A0ABX0XDW7</accession>
<gene>
    <name evidence="1" type="ORF">GGR27_003021</name>
</gene>
<dbReference type="GO" id="GO:0005524">
    <property type="term" value="F:ATP binding"/>
    <property type="evidence" value="ECO:0007669"/>
    <property type="project" value="UniProtKB-KW"/>
</dbReference>